<proteinExistence type="inferred from homology"/>
<dbReference type="RefSeq" id="WP_345047823.1">
    <property type="nucleotide sequence ID" value="NZ_BAAAVM010000013.1"/>
</dbReference>
<keyword evidence="4" id="KW-0749">Sporulation</keyword>
<dbReference type="Proteomes" id="UP001500893">
    <property type="component" value="Unassembled WGS sequence"/>
</dbReference>
<evidence type="ECO:0000256" key="4">
    <source>
        <dbReference type="ARBA" id="ARBA00022969"/>
    </source>
</evidence>
<evidence type="ECO:0000256" key="3">
    <source>
        <dbReference type="ARBA" id="ARBA00022618"/>
    </source>
</evidence>
<accession>A0ABP6MVD5</accession>
<dbReference type="EMBL" id="BAAAVM010000013">
    <property type="protein sequence ID" value="GAA3127410.1"/>
    <property type="molecule type" value="Genomic_DNA"/>
</dbReference>
<gene>
    <name evidence="7" type="ORF">GCM10010521_12350</name>
</gene>
<evidence type="ECO:0000313" key="8">
    <source>
        <dbReference type="Proteomes" id="UP001500893"/>
    </source>
</evidence>
<dbReference type="Gene3D" id="2.30.31.20">
    <property type="entry name" value="Sporulation-specific cell division protein SsgB"/>
    <property type="match status" value="1"/>
</dbReference>
<keyword evidence="6" id="KW-0131">Cell cycle</keyword>
<dbReference type="InterPro" id="IPR038658">
    <property type="entry name" value="SsgB_sf"/>
</dbReference>
<reference evidence="8" key="1">
    <citation type="journal article" date="2019" name="Int. J. Syst. Evol. Microbiol.">
        <title>The Global Catalogue of Microorganisms (GCM) 10K type strain sequencing project: providing services to taxonomists for standard genome sequencing and annotation.</title>
        <authorList>
            <consortium name="The Broad Institute Genomics Platform"/>
            <consortium name="The Broad Institute Genome Sequencing Center for Infectious Disease"/>
            <person name="Wu L."/>
            <person name="Ma J."/>
        </authorList>
    </citation>
    <scope>NUCLEOTIDE SEQUENCE [LARGE SCALE GENOMIC DNA]</scope>
    <source>
        <strain evidence="8">JCM 11574</strain>
    </source>
</reference>
<comment type="caution">
    <text evidence="7">The sequence shown here is derived from an EMBL/GenBank/DDBJ whole genome shotgun (WGS) entry which is preliminary data.</text>
</comment>
<organism evidence="7 8">
    <name type="scientific">Streptomyces rameus</name>
    <dbReference type="NCBI Taxonomy" id="68261"/>
    <lineage>
        <taxon>Bacteria</taxon>
        <taxon>Bacillati</taxon>
        <taxon>Actinomycetota</taxon>
        <taxon>Actinomycetes</taxon>
        <taxon>Kitasatosporales</taxon>
        <taxon>Streptomycetaceae</taxon>
        <taxon>Streptomyces</taxon>
    </lineage>
</organism>
<evidence type="ECO:0000256" key="1">
    <source>
        <dbReference type="ARBA" id="ARBA00004431"/>
    </source>
</evidence>
<dbReference type="Pfam" id="PF04686">
    <property type="entry name" value="SsgA"/>
    <property type="match status" value="1"/>
</dbReference>
<evidence type="ECO:0000256" key="5">
    <source>
        <dbReference type="ARBA" id="ARBA00023210"/>
    </source>
</evidence>
<dbReference type="InterPro" id="IPR006776">
    <property type="entry name" value="SsgB"/>
</dbReference>
<evidence type="ECO:0000313" key="7">
    <source>
        <dbReference type="EMBL" id="GAA3127410.1"/>
    </source>
</evidence>
<keyword evidence="8" id="KW-1185">Reference proteome</keyword>
<keyword evidence="3" id="KW-0132">Cell division</keyword>
<protein>
    <submittedName>
        <fullName evidence="7">SsgA family sporulation/cell division regulator</fullName>
    </submittedName>
</protein>
<evidence type="ECO:0000256" key="2">
    <source>
        <dbReference type="ARBA" id="ARBA00009323"/>
    </source>
</evidence>
<keyword evidence="5" id="KW-0717">Septation</keyword>
<name>A0ABP6MVD5_9ACTN</name>
<evidence type="ECO:0000256" key="6">
    <source>
        <dbReference type="ARBA" id="ARBA00023306"/>
    </source>
</evidence>
<comment type="similarity">
    <text evidence="2">Belongs to the SsgA family.</text>
</comment>
<comment type="subcellular location">
    <subcellularLocation>
        <location evidence="1">Cell septum</location>
    </subcellularLocation>
</comment>
<sequence>MKKSLKAVERRVAVQLVVSHAYSLPLCVRLRYEPADPYVVRAAFFVDCDHPVEWVLGRDLLADGLETSAGHADVRIWSAAGRGDESIYIALGSSAGTALLEVPVQDISSFLQDTQALVPRGTESGLIDWDAELAHLLPRG</sequence>